<protein>
    <submittedName>
        <fullName evidence="3">M23 family metallopeptidase</fullName>
    </submittedName>
</protein>
<dbReference type="Gene3D" id="2.70.70.10">
    <property type="entry name" value="Glucose Permease (Domain IIA)"/>
    <property type="match status" value="1"/>
</dbReference>
<evidence type="ECO:0000256" key="1">
    <source>
        <dbReference type="SAM" id="MobiDB-lite"/>
    </source>
</evidence>
<gene>
    <name evidence="3" type="ORF">F8O04_09935</name>
</gene>
<sequence>MTRREIREAERRAALAAESAARTAASPPAARSEPHARTDADAAAAPLAYASRRARRAAERGPAAPEATPVTPTPAASPAASPSTVTSPSTAVSPSSDGRGDASEVAPLTRRAARRAAASAITAAPATATATAAAASAPSAPAKVGDARTLPAVVVPAAVAVTPAITPVAALEADAEAGDGVVQADVELPLSFRRNQAALTHIAPVRTGSKRALVRVKRDRGGNTRRGAALRGTAGLTALGFAATVAVATTLPAVANNSDQQSQQAADAAIGAAGGAQSLSVGSAAADVETASADSGREPGYAVATMGSATAYNTMFGIQRPDPSTYWNDPMAAVQWPFPEGVVISDYFGSRNAPCSGCSSDHKGIDMTPGEGTPIGSIADGTVVTVHETDNGGLGVYVEVEHIINGERITSLYGHLLTGSIPVKVGDTVKVGDEVGKVGNTGSSTGAHLHLEIHVEGVQVDPYAYLQEHNSPETVVVRADSSVSA</sequence>
<dbReference type="PANTHER" id="PTHR21666">
    <property type="entry name" value="PEPTIDASE-RELATED"/>
    <property type="match status" value="1"/>
</dbReference>
<dbReference type="InterPro" id="IPR050570">
    <property type="entry name" value="Cell_wall_metabolism_enzyme"/>
</dbReference>
<dbReference type="InterPro" id="IPR016047">
    <property type="entry name" value="M23ase_b-sheet_dom"/>
</dbReference>
<dbReference type="AlphaFoldDB" id="A0A6H9WPX4"/>
<accession>A0A6H9WPX4</accession>
<dbReference type="InterPro" id="IPR011055">
    <property type="entry name" value="Dup_hybrid_motif"/>
</dbReference>
<dbReference type="OrthoDB" id="1099523at2"/>
<dbReference type="EMBL" id="WBJY01000002">
    <property type="protein sequence ID" value="KAB1648045.1"/>
    <property type="molecule type" value="Genomic_DNA"/>
</dbReference>
<dbReference type="Proteomes" id="UP000431744">
    <property type="component" value="Unassembled WGS sequence"/>
</dbReference>
<name>A0A6H9WPX4_9MICO</name>
<proteinExistence type="predicted"/>
<evidence type="ECO:0000313" key="3">
    <source>
        <dbReference type="EMBL" id="KAB1648045.1"/>
    </source>
</evidence>
<dbReference type="CDD" id="cd12797">
    <property type="entry name" value="M23_peptidase"/>
    <property type="match status" value="1"/>
</dbReference>
<dbReference type="SUPFAM" id="SSF51261">
    <property type="entry name" value="Duplicated hybrid motif"/>
    <property type="match status" value="1"/>
</dbReference>
<evidence type="ECO:0000259" key="2">
    <source>
        <dbReference type="Pfam" id="PF01551"/>
    </source>
</evidence>
<reference evidence="3 4" key="1">
    <citation type="submission" date="2019-09" db="EMBL/GenBank/DDBJ databases">
        <title>Phylogeny of genus Pseudoclavibacter and closely related genus.</title>
        <authorList>
            <person name="Li Y."/>
        </authorList>
    </citation>
    <scope>NUCLEOTIDE SEQUENCE [LARGE SCALE GENOMIC DNA]</scope>
    <source>
        <strain evidence="3 4">EGI 60007</strain>
    </source>
</reference>
<dbReference type="RefSeq" id="WP_158029240.1">
    <property type="nucleotide sequence ID" value="NZ_BMHG01000001.1"/>
</dbReference>
<keyword evidence="4" id="KW-1185">Reference proteome</keyword>
<dbReference type="Pfam" id="PF01551">
    <property type="entry name" value="Peptidase_M23"/>
    <property type="match status" value="1"/>
</dbReference>
<evidence type="ECO:0000313" key="4">
    <source>
        <dbReference type="Proteomes" id="UP000431744"/>
    </source>
</evidence>
<feature type="compositionally biased region" description="Basic and acidic residues" evidence="1">
    <location>
        <begin position="1"/>
        <end position="13"/>
    </location>
</feature>
<feature type="domain" description="M23ase beta-sheet core" evidence="2">
    <location>
        <begin position="361"/>
        <end position="462"/>
    </location>
</feature>
<dbReference type="GO" id="GO:0004222">
    <property type="term" value="F:metalloendopeptidase activity"/>
    <property type="evidence" value="ECO:0007669"/>
    <property type="project" value="TreeGrafter"/>
</dbReference>
<feature type="compositionally biased region" description="Low complexity" evidence="1">
    <location>
        <begin position="14"/>
        <end position="31"/>
    </location>
</feature>
<feature type="compositionally biased region" description="Low complexity" evidence="1">
    <location>
        <begin position="41"/>
        <end position="51"/>
    </location>
</feature>
<dbReference type="PANTHER" id="PTHR21666:SF270">
    <property type="entry name" value="MUREIN HYDROLASE ACTIVATOR ENVC"/>
    <property type="match status" value="1"/>
</dbReference>
<feature type="compositionally biased region" description="Low complexity" evidence="1">
    <location>
        <begin position="60"/>
        <end position="96"/>
    </location>
</feature>
<feature type="region of interest" description="Disordered" evidence="1">
    <location>
        <begin position="1"/>
        <end position="111"/>
    </location>
</feature>
<comment type="caution">
    <text evidence="3">The sequence shown here is derived from an EMBL/GenBank/DDBJ whole genome shotgun (WGS) entry which is preliminary data.</text>
</comment>
<organism evidence="3 4">
    <name type="scientific">Pseudoclavibacter endophyticus</name>
    <dbReference type="NCBI Taxonomy" id="1778590"/>
    <lineage>
        <taxon>Bacteria</taxon>
        <taxon>Bacillati</taxon>
        <taxon>Actinomycetota</taxon>
        <taxon>Actinomycetes</taxon>
        <taxon>Micrococcales</taxon>
        <taxon>Microbacteriaceae</taxon>
        <taxon>Pseudoclavibacter</taxon>
    </lineage>
</organism>